<dbReference type="EMBL" id="CAUYUJ010019309">
    <property type="protein sequence ID" value="CAK0890166.1"/>
    <property type="molecule type" value="Genomic_DNA"/>
</dbReference>
<protein>
    <submittedName>
        <fullName evidence="1">Uncharacterized protein</fullName>
    </submittedName>
</protein>
<evidence type="ECO:0000313" key="2">
    <source>
        <dbReference type="Proteomes" id="UP001189429"/>
    </source>
</evidence>
<dbReference type="Proteomes" id="UP001189429">
    <property type="component" value="Unassembled WGS sequence"/>
</dbReference>
<evidence type="ECO:0000313" key="1">
    <source>
        <dbReference type="EMBL" id="CAK0890166.1"/>
    </source>
</evidence>
<sequence length="88" mass="8715">MGAGRRRLRGRCAAGVGAALCAAGVAALAQRSLRPGRPFAGPCRGLRPAARELRQVEAPLRGAAPLRAALPVSAAPRPEGGGAAPAEG</sequence>
<comment type="caution">
    <text evidence="1">The sequence shown here is derived from an EMBL/GenBank/DDBJ whole genome shotgun (WGS) entry which is preliminary data.</text>
</comment>
<reference evidence="1" key="1">
    <citation type="submission" date="2023-10" db="EMBL/GenBank/DDBJ databases">
        <authorList>
            <person name="Chen Y."/>
            <person name="Shah S."/>
            <person name="Dougan E. K."/>
            <person name="Thang M."/>
            <person name="Chan C."/>
        </authorList>
    </citation>
    <scope>NUCLEOTIDE SEQUENCE [LARGE SCALE GENOMIC DNA]</scope>
</reference>
<accession>A0ABN9WXQ0</accession>
<proteinExistence type="predicted"/>
<organism evidence="1 2">
    <name type="scientific">Prorocentrum cordatum</name>
    <dbReference type="NCBI Taxonomy" id="2364126"/>
    <lineage>
        <taxon>Eukaryota</taxon>
        <taxon>Sar</taxon>
        <taxon>Alveolata</taxon>
        <taxon>Dinophyceae</taxon>
        <taxon>Prorocentrales</taxon>
        <taxon>Prorocentraceae</taxon>
        <taxon>Prorocentrum</taxon>
    </lineage>
</organism>
<gene>
    <name evidence="1" type="ORF">PCOR1329_LOCUS70464</name>
</gene>
<keyword evidence="2" id="KW-1185">Reference proteome</keyword>
<name>A0ABN9WXQ0_9DINO</name>